<proteinExistence type="predicted"/>
<evidence type="ECO:0008006" key="4">
    <source>
        <dbReference type="Google" id="ProtNLM"/>
    </source>
</evidence>
<dbReference type="Pfam" id="PF01816">
    <property type="entry name" value="LRV"/>
    <property type="match status" value="1"/>
</dbReference>
<accession>A0ABS4TRY6</accession>
<dbReference type="InterPro" id="IPR004830">
    <property type="entry name" value="LRR_variant"/>
</dbReference>
<evidence type="ECO:0000313" key="2">
    <source>
        <dbReference type="EMBL" id="MBP2326754.1"/>
    </source>
</evidence>
<gene>
    <name evidence="2" type="ORF">JOF56_007139</name>
</gene>
<protein>
    <recommendedName>
        <fullName evidence="4">Leucine rich repeat variant</fullName>
    </recommendedName>
</protein>
<reference evidence="2 3" key="1">
    <citation type="submission" date="2021-03" db="EMBL/GenBank/DDBJ databases">
        <title>Sequencing the genomes of 1000 actinobacteria strains.</title>
        <authorList>
            <person name="Klenk H.-P."/>
        </authorList>
    </citation>
    <scope>NUCLEOTIDE SEQUENCE [LARGE SCALE GENOMIC DNA]</scope>
    <source>
        <strain evidence="2 3">DSM 46670</strain>
    </source>
</reference>
<evidence type="ECO:0000313" key="3">
    <source>
        <dbReference type="Proteomes" id="UP001519332"/>
    </source>
</evidence>
<organism evidence="2 3">
    <name type="scientific">Kibdelosporangium banguiense</name>
    <dbReference type="NCBI Taxonomy" id="1365924"/>
    <lineage>
        <taxon>Bacteria</taxon>
        <taxon>Bacillati</taxon>
        <taxon>Actinomycetota</taxon>
        <taxon>Actinomycetes</taxon>
        <taxon>Pseudonocardiales</taxon>
        <taxon>Pseudonocardiaceae</taxon>
        <taxon>Kibdelosporangium</taxon>
    </lineage>
</organism>
<keyword evidence="3" id="KW-1185">Reference proteome</keyword>
<sequence length="198" mass="20937">MGGPGHGRQPPSGGGLLLDEDRYLAQLCGLAANPSLPRPLLDRLVTAASGELRDEPDLAADVVHTGDLVEFLAMTDNQPATQSQSPHAPIPEPPQATLRHPGHAARNPDCSPELLHHIAQSAKPDATAHIDVACHPNTNAETLMLCLTKSIARRHAARHPNLPPHIITQLLDDPDLLVAEAAAANPALPKKIMEALLA</sequence>
<evidence type="ECO:0000256" key="1">
    <source>
        <dbReference type="SAM" id="MobiDB-lite"/>
    </source>
</evidence>
<name>A0ABS4TRY6_9PSEU</name>
<dbReference type="EMBL" id="JAGINW010000001">
    <property type="protein sequence ID" value="MBP2326754.1"/>
    <property type="molecule type" value="Genomic_DNA"/>
</dbReference>
<dbReference type="Proteomes" id="UP001519332">
    <property type="component" value="Unassembled WGS sequence"/>
</dbReference>
<comment type="caution">
    <text evidence="2">The sequence shown here is derived from an EMBL/GenBank/DDBJ whole genome shotgun (WGS) entry which is preliminary data.</text>
</comment>
<feature type="region of interest" description="Disordered" evidence="1">
    <location>
        <begin position="78"/>
        <end position="109"/>
    </location>
</feature>
<dbReference type="RefSeq" id="WP_209643786.1">
    <property type="nucleotide sequence ID" value="NZ_JAGINW010000001.1"/>
</dbReference>